<evidence type="ECO:0000313" key="3">
    <source>
        <dbReference type="Proteomes" id="UP001207742"/>
    </source>
</evidence>
<dbReference type="SUPFAM" id="SSF51261">
    <property type="entry name" value="Duplicated hybrid motif"/>
    <property type="match status" value="1"/>
</dbReference>
<protein>
    <submittedName>
        <fullName evidence="2">Peptidoglycan DD-metalloendopeptidase family protein</fullName>
    </submittedName>
</protein>
<dbReference type="InterPro" id="IPR016047">
    <property type="entry name" value="M23ase_b-sheet_dom"/>
</dbReference>
<comment type="caution">
    <text evidence="2">The sequence shown here is derived from an EMBL/GenBank/DDBJ whole genome shotgun (WGS) entry which is preliminary data.</text>
</comment>
<accession>A0ABT3IT25</accession>
<gene>
    <name evidence="2" type="ORF">OL497_24730</name>
</gene>
<dbReference type="PANTHER" id="PTHR21666">
    <property type="entry name" value="PEPTIDASE-RELATED"/>
    <property type="match status" value="1"/>
</dbReference>
<reference evidence="2 3" key="1">
    <citation type="submission" date="2022-10" db="EMBL/GenBank/DDBJ databases">
        <title>Chitinophaga nivalis PC15 sp. nov., isolated from Pyeongchang county, South Korea.</title>
        <authorList>
            <person name="Trinh H.N."/>
        </authorList>
    </citation>
    <scope>NUCLEOTIDE SEQUENCE [LARGE SCALE GENOMIC DNA]</scope>
    <source>
        <strain evidence="2 3">PC14</strain>
    </source>
</reference>
<organism evidence="2 3">
    <name type="scientific">Chitinophaga nivalis</name>
    <dbReference type="NCBI Taxonomy" id="2991709"/>
    <lineage>
        <taxon>Bacteria</taxon>
        <taxon>Pseudomonadati</taxon>
        <taxon>Bacteroidota</taxon>
        <taxon>Chitinophagia</taxon>
        <taxon>Chitinophagales</taxon>
        <taxon>Chitinophagaceae</taxon>
        <taxon>Chitinophaga</taxon>
    </lineage>
</organism>
<dbReference type="Gene3D" id="2.70.70.10">
    <property type="entry name" value="Glucose Permease (Domain IIA)"/>
    <property type="match status" value="1"/>
</dbReference>
<evidence type="ECO:0000259" key="1">
    <source>
        <dbReference type="Pfam" id="PF01551"/>
    </source>
</evidence>
<keyword evidence="3" id="KW-1185">Reference proteome</keyword>
<dbReference type="PANTHER" id="PTHR21666:SF270">
    <property type="entry name" value="MUREIN HYDROLASE ACTIVATOR ENVC"/>
    <property type="match status" value="1"/>
</dbReference>
<dbReference type="Pfam" id="PF14107">
    <property type="entry name" value="DUF4280"/>
    <property type="match status" value="1"/>
</dbReference>
<name>A0ABT3IT25_9BACT</name>
<dbReference type="EMBL" id="JAPDNS010000002">
    <property type="protein sequence ID" value="MCW3487128.1"/>
    <property type="molecule type" value="Genomic_DNA"/>
</dbReference>
<sequence>MQQTSENSTKRNTKTITPGILVCQGAICQCDKSTVTARMQVVSHQKYFINNNLLVATDQDRAVTSLYFGACMATGKPEPCVPALQWEVTGDGPVTQHNARFLLDTFTATCTLKGGRIRILHHGQQMQPGPANWRHINNNTAALLQPLLPADTLTPLQQPPARPVTVQQLAIRTPFHDNNGQLSVRAGQSHTFEVSAYGADNPTPAATEKQQISWKVYRTGDSTPLYHFSQQGETLTLVTDTGTLLIEAWDEVHQTPPAQLTIQAGDNYLLYIDGPADFHYKTMPTYYCYFAFPPTPAELVQLHWILTDQNECILTTTSDSTVFEYFFTSEGTYTLSAYLADHPSQSVEKIIHATCNQVIRLTSTHTRIRPGETATFSLILKYDTTILQDEGMIRWQQQAPTGIITPLQQACGARSCTLSFSLPGRYIIEAATDQRHLNFAGSDQQEILVCQNAVQMITMDKRPRTGANLTFRASRFIFPRLTAAESRKLHWQLEGPENIRTYGGRSWQHTFEKTGKYQLYAFLYDQQAEARLEFEVVKTHIHSGKWIDSDGNVIREAGYDQEVCIYFEHTGLENETITLEIYHQQLVHHQLLHTQTLQLPATTKVYHAFYPGENIRKKTSSNGQPGKLYFKIIPENTLPSSPPDQLCPLQEKDYLQLTETRKICKAYFSDVRDRKQFLATSRQQSATLKIYALNLCGQQLQVSLLQVKKAAPLSHPLTPYPTAVMHQLIKDDDILQTGIYTVDKKGEVNLQLDLSQLPAQESCHMVYAMIRMPGFNCVYTGPLLVYRENNLRLPDAIKGRTIVAVERVQLQSATTSGCQELVWGNKVSCAFRRKVIAIATQLQADPNHLMTCMAFETGGLFLPYLLNGYNKNTTPLPDQLTDKQLRKRAVGLIQFTHAAIKGINQRKGLTLTKRQLAEMSAEQQLDYVHYYLEPFATRLTTLEDFYMAVLKPVGIGKSNDYPVFSVADDEKRHRNWYRANKGLDKDQDLVVTKAEVSVIIHTKYTEGLLYKNTCSANCPLQPEKPLPAALQWHHPTDNLQLRGWYRTWSPDSSKYGLISQRSSGKHQGLDFYAPAGSPVYACVSGQIHASYFSSSYGHVIVLQGNYKGNTYYFMYAHLQQSGIYKAGESVTIGTLIGYTGKTGNATTLQKKQEHLHFEIRTKEQVQTGFHGRLNPLDVITELNDPTILTPHEQDQQ</sequence>
<dbReference type="InterPro" id="IPR025460">
    <property type="entry name" value="DUF4280"/>
</dbReference>
<proteinExistence type="predicted"/>
<dbReference type="RefSeq" id="WP_264733938.1">
    <property type="nucleotide sequence ID" value="NZ_JAPDNR010000001.1"/>
</dbReference>
<dbReference type="Pfam" id="PF01551">
    <property type="entry name" value="Peptidase_M23"/>
    <property type="match status" value="1"/>
</dbReference>
<dbReference type="CDD" id="cd12797">
    <property type="entry name" value="M23_peptidase"/>
    <property type="match status" value="1"/>
</dbReference>
<dbReference type="Proteomes" id="UP001207742">
    <property type="component" value="Unassembled WGS sequence"/>
</dbReference>
<evidence type="ECO:0000313" key="2">
    <source>
        <dbReference type="EMBL" id="MCW3487128.1"/>
    </source>
</evidence>
<dbReference type="InterPro" id="IPR011055">
    <property type="entry name" value="Dup_hybrid_motif"/>
</dbReference>
<dbReference type="InterPro" id="IPR050570">
    <property type="entry name" value="Cell_wall_metabolism_enzyme"/>
</dbReference>
<feature type="domain" description="M23ase beta-sheet core" evidence="1">
    <location>
        <begin position="1065"/>
        <end position="1164"/>
    </location>
</feature>